<dbReference type="InterPro" id="IPR011711">
    <property type="entry name" value="GntR_C"/>
</dbReference>
<dbReference type="AlphaFoldDB" id="A0A1U9JSQ9"/>
<dbReference type="GO" id="GO:0003700">
    <property type="term" value="F:DNA-binding transcription factor activity"/>
    <property type="evidence" value="ECO:0007669"/>
    <property type="project" value="InterPro"/>
</dbReference>
<proteinExistence type="predicted"/>
<name>A0A1U9JSQ9_9HYPH</name>
<dbReference type="SUPFAM" id="SSF48008">
    <property type="entry name" value="GntR ligand-binding domain-like"/>
    <property type="match status" value="1"/>
</dbReference>
<evidence type="ECO:0000313" key="6">
    <source>
        <dbReference type="Proteomes" id="UP000188912"/>
    </source>
</evidence>
<dbReference type="SMART" id="SM00345">
    <property type="entry name" value="HTH_GNTR"/>
    <property type="match status" value="1"/>
</dbReference>
<keyword evidence="1" id="KW-0805">Transcription regulation</keyword>
<evidence type="ECO:0000256" key="2">
    <source>
        <dbReference type="ARBA" id="ARBA00023125"/>
    </source>
</evidence>
<dbReference type="KEGG" id="thd:BHV28_01700"/>
<dbReference type="Pfam" id="PF00392">
    <property type="entry name" value="GntR"/>
    <property type="match status" value="1"/>
</dbReference>
<dbReference type="Proteomes" id="UP000188912">
    <property type="component" value="Chromosome"/>
</dbReference>
<organism evidence="5 6">
    <name type="scientific">Candidatus Tokpelaia hoelldobleri</name>
    <dbReference type="NCBI Taxonomy" id="1902579"/>
    <lineage>
        <taxon>Bacteria</taxon>
        <taxon>Pseudomonadati</taxon>
        <taxon>Pseudomonadota</taxon>
        <taxon>Alphaproteobacteria</taxon>
        <taxon>Hyphomicrobiales</taxon>
        <taxon>Candidatus Tokpelaia</taxon>
    </lineage>
</organism>
<evidence type="ECO:0000256" key="1">
    <source>
        <dbReference type="ARBA" id="ARBA00023015"/>
    </source>
</evidence>
<dbReference type="InterPro" id="IPR000524">
    <property type="entry name" value="Tscrpt_reg_HTH_GntR"/>
</dbReference>
<evidence type="ECO:0000256" key="3">
    <source>
        <dbReference type="ARBA" id="ARBA00023163"/>
    </source>
</evidence>
<sequence length="209" mass="24064">MQKNHSGRERAYAHIRNVILTDPAMIGTFLNERKIAETLEISRTPVREALLILASEELITLMPNRGAFVTPPDLRKITQLLQARGMIEVWSAQYCLQHDIDPTAAMRKELEKQHALPADTSFITFIEHDTAFHRTLIQATGNTIVQQMYESLHARHVIFGVYAMRNMTERNIQVLQEHQDILDAFATRDLHQVRTAILKHLEKTGETFR</sequence>
<dbReference type="InterPro" id="IPR036390">
    <property type="entry name" value="WH_DNA-bd_sf"/>
</dbReference>
<dbReference type="Pfam" id="PF07729">
    <property type="entry name" value="FCD"/>
    <property type="match status" value="1"/>
</dbReference>
<evidence type="ECO:0000313" key="5">
    <source>
        <dbReference type="EMBL" id="AQS40895.1"/>
    </source>
</evidence>
<dbReference type="InterPro" id="IPR036388">
    <property type="entry name" value="WH-like_DNA-bd_sf"/>
</dbReference>
<evidence type="ECO:0000259" key="4">
    <source>
        <dbReference type="PROSITE" id="PS50949"/>
    </source>
</evidence>
<dbReference type="Gene3D" id="1.20.120.530">
    <property type="entry name" value="GntR ligand-binding domain-like"/>
    <property type="match status" value="1"/>
</dbReference>
<dbReference type="PROSITE" id="PS50949">
    <property type="entry name" value="HTH_GNTR"/>
    <property type="match status" value="1"/>
</dbReference>
<accession>A0A1U9JSQ9</accession>
<dbReference type="SMART" id="SM00895">
    <property type="entry name" value="FCD"/>
    <property type="match status" value="1"/>
</dbReference>
<dbReference type="Gene3D" id="1.10.10.10">
    <property type="entry name" value="Winged helix-like DNA-binding domain superfamily/Winged helix DNA-binding domain"/>
    <property type="match status" value="1"/>
</dbReference>
<dbReference type="PANTHER" id="PTHR43537:SF24">
    <property type="entry name" value="GLUCONATE OPERON TRANSCRIPTIONAL REPRESSOR"/>
    <property type="match status" value="1"/>
</dbReference>
<protein>
    <submittedName>
        <fullName evidence="5">Transcriptional regulator</fullName>
    </submittedName>
</protein>
<keyword evidence="6" id="KW-1185">Reference proteome</keyword>
<dbReference type="GO" id="GO:0003677">
    <property type="term" value="F:DNA binding"/>
    <property type="evidence" value="ECO:0007669"/>
    <property type="project" value="UniProtKB-KW"/>
</dbReference>
<dbReference type="STRING" id="1902579.BHV28_01700"/>
<reference evidence="5 6" key="1">
    <citation type="journal article" date="2010" name="Science">
        <title>Genomic comparison of the ants Camponotus floridanus and Harpegnathos saltator.</title>
        <authorList>
            <person name="Bonasio R."/>
            <person name="Zhang G."/>
            <person name="Ye C."/>
            <person name="Mutti N.S."/>
            <person name="Fang X."/>
            <person name="Qin N."/>
            <person name="Donahue G."/>
            <person name="Yang P."/>
            <person name="Li Q."/>
            <person name="Li C."/>
            <person name="Zhang P."/>
            <person name="Huang Z."/>
            <person name="Berger S.L."/>
            <person name="Reinberg D."/>
            <person name="Wang J."/>
            <person name="Liebig J."/>
        </authorList>
    </citation>
    <scope>NUCLEOTIDE SEQUENCE [LARGE SCALE GENOMIC DNA]</scope>
    <source>
        <strain evidence="5 6">Hsal</strain>
    </source>
</reference>
<dbReference type="SUPFAM" id="SSF46785">
    <property type="entry name" value="Winged helix' DNA-binding domain"/>
    <property type="match status" value="1"/>
</dbReference>
<keyword evidence="2" id="KW-0238">DNA-binding</keyword>
<dbReference type="InterPro" id="IPR008920">
    <property type="entry name" value="TF_FadR/GntR_C"/>
</dbReference>
<dbReference type="PANTHER" id="PTHR43537">
    <property type="entry name" value="TRANSCRIPTIONAL REGULATOR, GNTR FAMILY"/>
    <property type="match status" value="1"/>
</dbReference>
<gene>
    <name evidence="5" type="ORF">BHV28_01700</name>
</gene>
<dbReference type="EMBL" id="CP017315">
    <property type="protein sequence ID" value="AQS40895.1"/>
    <property type="molecule type" value="Genomic_DNA"/>
</dbReference>
<feature type="domain" description="HTH gntR-type" evidence="4">
    <location>
        <begin position="5"/>
        <end position="72"/>
    </location>
</feature>
<keyword evidence="3" id="KW-0804">Transcription</keyword>
<reference evidence="5 6" key="2">
    <citation type="journal article" date="2016" name="Sci. Rep.">
        <title>The genome of Rhizobiales bacteria in predatory ants reveals urease gene functions but no genes for nitrogen fixation.</title>
        <authorList>
            <person name="Neuvonen M.M."/>
            <person name="Tamarit D."/>
            <person name="Naslund K."/>
            <person name="Liebig J."/>
            <person name="Feldhaar H."/>
            <person name="Moran N.A."/>
            <person name="Guy L."/>
            <person name="Andersson S.G."/>
        </authorList>
    </citation>
    <scope>NUCLEOTIDE SEQUENCE [LARGE SCALE GENOMIC DNA]</scope>
    <source>
        <strain evidence="5 6">Hsal</strain>
    </source>
</reference>